<evidence type="ECO:0000256" key="3">
    <source>
        <dbReference type="ARBA" id="ARBA00022443"/>
    </source>
</evidence>
<dbReference type="CDD" id="cd11960">
    <property type="entry name" value="SH3_Abp1_eu"/>
    <property type="match status" value="1"/>
</dbReference>
<dbReference type="AlphaFoldDB" id="A0A8J2LQC0"/>
<dbReference type="SUPFAM" id="SSF50044">
    <property type="entry name" value="SH3-domain"/>
    <property type="match status" value="1"/>
</dbReference>
<proteinExistence type="inferred from homology"/>
<dbReference type="Pfam" id="PF14604">
    <property type="entry name" value="SH3_9"/>
    <property type="match status" value="1"/>
</dbReference>
<dbReference type="PROSITE" id="PS50002">
    <property type="entry name" value="SH3"/>
    <property type="match status" value="1"/>
</dbReference>
<keyword evidence="3 8" id="KW-0728">SH3 domain</keyword>
<dbReference type="GO" id="GO:0045211">
    <property type="term" value="C:postsynaptic membrane"/>
    <property type="evidence" value="ECO:0007669"/>
    <property type="project" value="TreeGrafter"/>
</dbReference>
<dbReference type="InterPro" id="IPR029006">
    <property type="entry name" value="ADF-H/Gelsolin-like_dom_sf"/>
</dbReference>
<evidence type="ECO:0000256" key="4">
    <source>
        <dbReference type="ARBA" id="ARBA00022490"/>
    </source>
</evidence>
<dbReference type="GO" id="GO:0051015">
    <property type="term" value="F:actin filament binding"/>
    <property type="evidence" value="ECO:0007669"/>
    <property type="project" value="TreeGrafter"/>
</dbReference>
<dbReference type="GO" id="GO:0045773">
    <property type="term" value="P:positive regulation of axon extension"/>
    <property type="evidence" value="ECO:0007669"/>
    <property type="project" value="TreeGrafter"/>
</dbReference>
<keyword evidence="7" id="KW-0206">Cytoskeleton</keyword>
<dbReference type="PANTHER" id="PTHR10829">
    <property type="entry name" value="CORTACTIN AND DREBRIN"/>
    <property type="match status" value="1"/>
</dbReference>
<name>A0A8J2LQC0_9BILA</name>
<feature type="coiled-coil region" evidence="9">
    <location>
        <begin position="187"/>
        <end position="214"/>
    </location>
</feature>
<dbReference type="GO" id="GO:0030027">
    <property type="term" value="C:lamellipodium"/>
    <property type="evidence" value="ECO:0007669"/>
    <property type="project" value="TreeGrafter"/>
</dbReference>
<keyword evidence="6" id="KW-0009">Actin-binding</keyword>
<evidence type="ECO:0000259" key="11">
    <source>
        <dbReference type="PROSITE" id="PS51263"/>
    </source>
</evidence>
<keyword evidence="5 9" id="KW-0175">Coiled coil</keyword>
<dbReference type="InterPro" id="IPR001452">
    <property type="entry name" value="SH3_domain"/>
</dbReference>
<reference evidence="12" key="1">
    <citation type="submission" date="2021-09" db="EMBL/GenBank/DDBJ databases">
        <authorList>
            <consortium name="Pathogen Informatics"/>
        </authorList>
    </citation>
    <scope>NUCLEOTIDE SEQUENCE</scope>
</reference>
<dbReference type="PANTHER" id="PTHR10829:SF25">
    <property type="entry name" value="DREBRIN-LIKE PROTEIN"/>
    <property type="match status" value="1"/>
</dbReference>
<dbReference type="Proteomes" id="UP000746747">
    <property type="component" value="Unassembled WGS sequence"/>
</dbReference>
<sequence>MMLNVLTHQKDILSAYDIVLKSPGCDNWIILEYESNSNIIKVADTGDGGMEELSRSFAAGKLQYGIGAVKLSASASAKVVLIQWQGEGVPSSRLVATTNHGTELKRFLRGVHVILIARNEEDVDMESILRVVSRLPGVSEAVPTLTEISEFSHSEAIGTTYHPVKPKNEIDTNSRENFWKEVRAQEISRIAEERKREKEKNEIALRERNELSEKICAQLCSEEETKKANESSSTTAYGKIIRANDLLRVKKALFEESDKPQQCITEYHKMQPMTIERTTKKQSSGCISTNEDNADIRQQEIEVNGSITYQTNRIFTQEDTLKKAESEVTPAMKDAKPSHGVRVIALWDYQAADETEISFNPDDVITEVDQIDEGWWRGRAPDGHYGLFPSNYVSLL</sequence>
<evidence type="ECO:0000256" key="6">
    <source>
        <dbReference type="ARBA" id="ARBA00023203"/>
    </source>
</evidence>
<evidence type="ECO:0000313" key="13">
    <source>
        <dbReference type="Proteomes" id="UP000746747"/>
    </source>
</evidence>
<dbReference type="OrthoDB" id="5971719at2759"/>
<comment type="subcellular location">
    <subcellularLocation>
        <location evidence="1">Cytoplasm</location>
        <location evidence="1">Cytoskeleton</location>
    </subcellularLocation>
</comment>
<evidence type="ECO:0000259" key="10">
    <source>
        <dbReference type="PROSITE" id="PS50002"/>
    </source>
</evidence>
<dbReference type="GO" id="GO:0030864">
    <property type="term" value="C:cortical actin cytoskeleton"/>
    <property type="evidence" value="ECO:0007669"/>
    <property type="project" value="TreeGrafter"/>
</dbReference>
<evidence type="ECO:0000256" key="9">
    <source>
        <dbReference type="SAM" id="Coils"/>
    </source>
</evidence>
<dbReference type="InterPro" id="IPR035717">
    <property type="entry name" value="Drebrin-like_SH3"/>
</dbReference>
<dbReference type="InterPro" id="IPR002108">
    <property type="entry name" value="ADF-H"/>
</dbReference>
<dbReference type="GO" id="GO:0098974">
    <property type="term" value="P:postsynaptic actin cytoskeleton organization"/>
    <property type="evidence" value="ECO:0007669"/>
    <property type="project" value="TreeGrafter"/>
</dbReference>
<dbReference type="Gene3D" id="3.40.20.10">
    <property type="entry name" value="Severin"/>
    <property type="match status" value="1"/>
</dbReference>
<dbReference type="PRINTS" id="PR00452">
    <property type="entry name" value="SH3DOMAIN"/>
</dbReference>
<comment type="caution">
    <text evidence="12">The sequence shown here is derived from an EMBL/GenBank/DDBJ whole genome shotgun (WGS) entry which is preliminary data.</text>
</comment>
<dbReference type="Pfam" id="PF00241">
    <property type="entry name" value="Cofilin_ADF"/>
    <property type="match status" value="1"/>
</dbReference>
<dbReference type="EMBL" id="CAKAEH010001030">
    <property type="protein sequence ID" value="CAG9532708.1"/>
    <property type="molecule type" value="Genomic_DNA"/>
</dbReference>
<feature type="domain" description="ADF-H" evidence="11">
    <location>
        <begin position="4"/>
        <end position="133"/>
    </location>
</feature>
<organism evidence="12 13">
    <name type="scientific">Cercopithifilaria johnstoni</name>
    <dbReference type="NCBI Taxonomy" id="2874296"/>
    <lineage>
        <taxon>Eukaryota</taxon>
        <taxon>Metazoa</taxon>
        <taxon>Ecdysozoa</taxon>
        <taxon>Nematoda</taxon>
        <taxon>Chromadorea</taxon>
        <taxon>Rhabditida</taxon>
        <taxon>Spirurina</taxon>
        <taxon>Spiruromorpha</taxon>
        <taxon>Filarioidea</taxon>
        <taxon>Onchocercidae</taxon>
        <taxon>Cercopithifilaria</taxon>
    </lineage>
</organism>
<evidence type="ECO:0000256" key="7">
    <source>
        <dbReference type="ARBA" id="ARBA00023212"/>
    </source>
</evidence>
<evidence type="ECO:0000256" key="1">
    <source>
        <dbReference type="ARBA" id="ARBA00004245"/>
    </source>
</evidence>
<dbReference type="InterPro" id="IPR036028">
    <property type="entry name" value="SH3-like_dom_sf"/>
</dbReference>
<dbReference type="Gene3D" id="2.30.30.40">
    <property type="entry name" value="SH3 Domains"/>
    <property type="match status" value="1"/>
</dbReference>
<evidence type="ECO:0000256" key="5">
    <source>
        <dbReference type="ARBA" id="ARBA00023054"/>
    </source>
</evidence>
<accession>A0A8J2LQC0</accession>
<dbReference type="GO" id="GO:0030425">
    <property type="term" value="C:dendrite"/>
    <property type="evidence" value="ECO:0007669"/>
    <property type="project" value="TreeGrafter"/>
</dbReference>
<dbReference type="GO" id="GO:0005884">
    <property type="term" value="C:actin filament"/>
    <property type="evidence" value="ECO:0007669"/>
    <property type="project" value="TreeGrafter"/>
</dbReference>
<dbReference type="GO" id="GO:0048812">
    <property type="term" value="P:neuron projection morphogenesis"/>
    <property type="evidence" value="ECO:0007669"/>
    <property type="project" value="TreeGrafter"/>
</dbReference>
<protein>
    <recommendedName>
        <fullName evidence="14">Drebrin-like protein</fullName>
    </recommendedName>
</protein>
<dbReference type="SUPFAM" id="SSF55753">
    <property type="entry name" value="Actin depolymerizing proteins"/>
    <property type="match status" value="1"/>
</dbReference>
<dbReference type="GO" id="GO:0030833">
    <property type="term" value="P:regulation of actin filament polymerization"/>
    <property type="evidence" value="ECO:0007669"/>
    <property type="project" value="TreeGrafter"/>
</dbReference>
<gene>
    <name evidence="12" type="ORF">CJOHNSTONI_LOCUS2995</name>
</gene>
<comment type="similarity">
    <text evidence="2">Belongs to the ABP1 family.</text>
</comment>
<feature type="domain" description="SH3" evidence="10">
    <location>
        <begin position="338"/>
        <end position="396"/>
    </location>
</feature>
<evidence type="ECO:0000256" key="2">
    <source>
        <dbReference type="ARBA" id="ARBA00011039"/>
    </source>
</evidence>
<evidence type="ECO:0000313" key="12">
    <source>
        <dbReference type="EMBL" id="CAG9532708.1"/>
    </source>
</evidence>
<evidence type="ECO:0000256" key="8">
    <source>
        <dbReference type="PROSITE-ProRule" id="PRU00192"/>
    </source>
</evidence>
<evidence type="ECO:0008006" key="14">
    <source>
        <dbReference type="Google" id="ProtNLM"/>
    </source>
</evidence>
<dbReference type="GO" id="GO:0030427">
    <property type="term" value="C:site of polarized growth"/>
    <property type="evidence" value="ECO:0007669"/>
    <property type="project" value="TreeGrafter"/>
</dbReference>
<dbReference type="SMART" id="SM00326">
    <property type="entry name" value="SH3"/>
    <property type="match status" value="1"/>
</dbReference>
<keyword evidence="4" id="KW-0963">Cytoplasm</keyword>
<dbReference type="GO" id="GO:0014069">
    <property type="term" value="C:postsynaptic density"/>
    <property type="evidence" value="ECO:0007669"/>
    <property type="project" value="TreeGrafter"/>
</dbReference>
<dbReference type="PROSITE" id="PS51263">
    <property type="entry name" value="ADF_H"/>
    <property type="match status" value="1"/>
</dbReference>
<dbReference type="SMART" id="SM00102">
    <property type="entry name" value="ADF"/>
    <property type="match status" value="1"/>
</dbReference>
<dbReference type="FunFam" id="2.30.30.40:FF:000046">
    <property type="entry name" value="Drebrin-like protein isoform B"/>
    <property type="match status" value="1"/>
</dbReference>
<keyword evidence="13" id="KW-1185">Reference proteome</keyword>